<organism evidence="1 2">
    <name type="scientific">Gymnopilus junonius</name>
    <name type="common">Spectacular rustgill mushroom</name>
    <name type="synonym">Gymnopilus spectabilis subsp. junonius</name>
    <dbReference type="NCBI Taxonomy" id="109634"/>
    <lineage>
        <taxon>Eukaryota</taxon>
        <taxon>Fungi</taxon>
        <taxon>Dikarya</taxon>
        <taxon>Basidiomycota</taxon>
        <taxon>Agaricomycotina</taxon>
        <taxon>Agaricomycetes</taxon>
        <taxon>Agaricomycetidae</taxon>
        <taxon>Agaricales</taxon>
        <taxon>Agaricineae</taxon>
        <taxon>Hymenogastraceae</taxon>
        <taxon>Gymnopilus</taxon>
    </lineage>
</organism>
<dbReference type="Proteomes" id="UP000724874">
    <property type="component" value="Unassembled WGS sequence"/>
</dbReference>
<comment type="caution">
    <text evidence="1">The sequence shown here is derived from an EMBL/GenBank/DDBJ whole genome shotgun (WGS) entry which is preliminary data.</text>
</comment>
<dbReference type="EMBL" id="JADNYJ010000074">
    <property type="protein sequence ID" value="KAF8890843.1"/>
    <property type="molecule type" value="Genomic_DNA"/>
</dbReference>
<evidence type="ECO:0000313" key="2">
    <source>
        <dbReference type="Proteomes" id="UP000724874"/>
    </source>
</evidence>
<protein>
    <submittedName>
        <fullName evidence="1">Uncharacterized protein</fullName>
    </submittedName>
</protein>
<keyword evidence="2" id="KW-1185">Reference proteome</keyword>
<accession>A0A9P5TLE8</accession>
<gene>
    <name evidence="1" type="ORF">CPB84DRAFT_1392384</name>
</gene>
<sequence>MFLSLLRVRITSERSRVVVIPLITWGTRVQSKYVCTTNMTVPLRCIISDFLPTHMLTLYVTLSYVISEGWDHHGEFASKRSTRLVRIRSRIRMRACTIALADADCQSDFLRSRSQKSEVGRIIMK</sequence>
<reference evidence="1" key="1">
    <citation type="submission" date="2020-11" db="EMBL/GenBank/DDBJ databases">
        <authorList>
            <consortium name="DOE Joint Genome Institute"/>
            <person name="Ahrendt S."/>
            <person name="Riley R."/>
            <person name="Andreopoulos W."/>
            <person name="LaButti K."/>
            <person name="Pangilinan J."/>
            <person name="Ruiz-duenas F.J."/>
            <person name="Barrasa J.M."/>
            <person name="Sanchez-Garcia M."/>
            <person name="Camarero S."/>
            <person name="Miyauchi S."/>
            <person name="Serrano A."/>
            <person name="Linde D."/>
            <person name="Babiker R."/>
            <person name="Drula E."/>
            <person name="Ayuso-Fernandez I."/>
            <person name="Pacheco R."/>
            <person name="Padilla G."/>
            <person name="Ferreira P."/>
            <person name="Barriuso J."/>
            <person name="Kellner H."/>
            <person name="Castanera R."/>
            <person name="Alfaro M."/>
            <person name="Ramirez L."/>
            <person name="Pisabarro A.G."/>
            <person name="Kuo A."/>
            <person name="Tritt A."/>
            <person name="Lipzen A."/>
            <person name="He G."/>
            <person name="Yan M."/>
            <person name="Ng V."/>
            <person name="Cullen D."/>
            <person name="Martin F."/>
            <person name="Rosso M.-N."/>
            <person name="Henrissat B."/>
            <person name="Hibbett D."/>
            <person name="Martinez A.T."/>
            <person name="Grigoriev I.V."/>
        </authorList>
    </citation>
    <scope>NUCLEOTIDE SEQUENCE</scope>
    <source>
        <strain evidence="1">AH 44721</strain>
    </source>
</reference>
<name>A0A9P5TLE8_GYMJU</name>
<evidence type="ECO:0000313" key="1">
    <source>
        <dbReference type="EMBL" id="KAF8890843.1"/>
    </source>
</evidence>
<proteinExistence type="predicted"/>
<dbReference type="AlphaFoldDB" id="A0A9P5TLE8"/>